<accession>A0A0C5VH10</accession>
<dbReference type="RefSeq" id="WP_044616560.1">
    <property type="nucleotide sequence ID" value="NZ_CP007142.1"/>
</dbReference>
<proteinExistence type="predicted"/>
<name>A0A0C5VH10_9GAMM</name>
<keyword evidence="1" id="KW-0732">Signal</keyword>
<feature type="signal peptide" evidence="1">
    <location>
        <begin position="1"/>
        <end position="23"/>
    </location>
</feature>
<gene>
    <name evidence="2" type="ORF">YC6258_01864</name>
</gene>
<dbReference type="PATRIC" id="fig|1445510.3.peg.1826"/>
<dbReference type="Proteomes" id="UP000032266">
    <property type="component" value="Chromosome"/>
</dbReference>
<dbReference type="EMBL" id="CP007142">
    <property type="protein sequence ID" value="AJQ93907.1"/>
    <property type="molecule type" value="Genomic_DNA"/>
</dbReference>
<dbReference type="PIRSF" id="PIRSF029172">
    <property type="entry name" value="UCP029172_ABC_sbc_YnjB"/>
    <property type="match status" value="1"/>
</dbReference>
<evidence type="ECO:0000313" key="3">
    <source>
        <dbReference type="Proteomes" id="UP000032266"/>
    </source>
</evidence>
<dbReference type="PANTHER" id="PTHR42779:SF1">
    <property type="entry name" value="PROTEIN YNJB"/>
    <property type="match status" value="1"/>
</dbReference>
<dbReference type="InterPro" id="IPR027020">
    <property type="entry name" value="YnjB"/>
</dbReference>
<reference evidence="2 3" key="1">
    <citation type="submission" date="2014-01" db="EMBL/GenBank/DDBJ databases">
        <title>Full genme sequencing of cellulolytic bacterium Gynuella sunshinyii YC6258T gen. nov., sp. nov.</title>
        <authorList>
            <person name="Khan H."/>
            <person name="Chung E.J."/>
            <person name="Chung Y.R."/>
        </authorList>
    </citation>
    <scope>NUCLEOTIDE SEQUENCE [LARGE SCALE GENOMIC DNA]</scope>
    <source>
        <strain evidence="2 3">YC6258</strain>
    </source>
</reference>
<sequence length="399" mass="44328">MRIRLAALFFVTLTAVLSGHTLAADWQQIQQQARGQTVYFNAWGGSETINDYIRWAGKEVNQRYGIKLEQVKINDAADVVSRILAEKTAGRTTDGTVDLIWINGENFRAMKANSLLYGPFTQDLPNYALVDTEHKITTLYDFTTPVDNLEAPWGMAQLVFMYDSARISQPPRSMTELLAFARQHPGRMTYPAPPAFHGTTFLKQALYELAQDPKVLSKPVSEVDFDQVTKPLWDFLDQLHPLMWRQGKTFTSGSAEMQQLLNDGEIDISLSFNPNDASNAINSGELPDSIRSYVHRSGTIANTHFVAIPFNASAKAAAMVVADFLMSPQAQAHKADTQVWGDPTVLSMDKLSSADKALFDALPAGKAALSAQDLANVIPEPHVSWVEPLEQAWQQRYAH</sequence>
<dbReference type="KEGG" id="gsn:YC6258_01864"/>
<dbReference type="InterPro" id="IPR006059">
    <property type="entry name" value="SBP"/>
</dbReference>
<evidence type="ECO:0000313" key="2">
    <source>
        <dbReference type="EMBL" id="AJQ93907.1"/>
    </source>
</evidence>
<dbReference type="OrthoDB" id="3239593at2"/>
<keyword evidence="3" id="KW-1185">Reference proteome</keyword>
<dbReference type="HOGENOM" id="CLU_045122_0_0_6"/>
<protein>
    <submittedName>
        <fullName evidence="2">ABC-type uncharacterized transport system, periplasmic component</fullName>
    </submittedName>
</protein>
<dbReference type="STRING" id="1445510.YC6258_01864"/>
<dbReference type="PANTHER" id="PTHR42779">
    <property type="entry name" value="PROTEIN YNJB"/>
    <property type="match status" value="1"/>
</dbReference>
<dbReference type="NCBIfam" id="NF008633">
    <property type="entry name" value="PRK11622.1"/>
    <property type="match status" value="1"/>
</dbReference>
<evidence type="ECO:0000256" key="1">
    <source>
        <dbReference type="SAM" id="SignalP"/>
    </source>
</evidence>
<dbReference type="Gene3D" id="3.40.190.10">
    <property type="entry name" value="Periplasmic binding protein-like II"/>
    <property type="match status" value="2"/>
</dbReference>
<dbReference type="SUPFAM" id="SSF53850">
    <property type="entry name" value="Periplasmic binding protein-like II"/>
    <property type="match status" value="1"/>
</dbReference>
<organism evidence="2 3">
    <name type="scientific">Gynuella sunshinyii YC6258</name>
    <dbReference type="NCBI Taxonomy" id="1445510"/>
    <lineage>
        <taxon>Bacteria</taxon>
        <taxon>Pseudomonadati</taxon>
        <taxon>Pseudomonadota</taxon>
        <taxon>Gammaproteobacteria</taxon>
        <taxon>Oceanospirillales</taxon>
        <taxon>Saccharospirillaceae</taxon>
        <taxon>Gynuella</taxon>
    </lineage>
</organism>
<dbReference type="Pfam" id="PF13416">
    <property type="entry name" value="SBP_bac_8"/>
    <property type="match status" value="1"/>
</dbReference>
<dbReference type="AlphaFoldDB" id="A0A0C5VH10"/>
<feature type="chain" id="PRO_5002183626" evidence="1">
    <location>
        <begin position="24"/>
        <end position="399"/>
    </location>
</feature>